<name>A0ACC2GEJ1_DALPE</name>
<accession>A0ACC2GEJ1</accession>
<organism evidence="1 2">
    <name type="scientific">Dallia pectoralis</name>
    <name type="common">Alaska blackfish</name>
    <dbReference type="NCBI Taxonomy" id="75939"/>
    <lineage>
        <taxon>Eukaryota</taxon>
        <taxon>Metazoa</taxon>
        <taxon>Chordata</taxon>
        <taxon>Craniata</taxon>
        <taxon>Vertebrata</taxon>
        <taxon>Euteleostomi</taxon>
        <taxon>Actinopterygii</taxon>
        <taxon>Neopterygii</taxon>
        <taxon>Teleostei</taxon>
        <taxon>Protacanthopterygii</taxon>
        <taxon>Esociformes</taxon>
        <taxon>Umbridae</taxon>
        <taxon>Dallia</taxon>
    </lineage>
</organism>
<sequence length="324" mass="35867">MPRSFLVRRGGSHVSRPAAGSPRPSSTRVPVGPLETEEAQKGTTQGVVSHHEACSPQRSPSPALHPASHSHPNLYPDDLCSSDDGNVLRRPTATQLDLISRRKEASSSLSPLAWPALTHGSPGGSLELGFLPLHPRLQRETRHRDCTQISGHRATGNECPLCGKSFSSVSGVESHVRRSHGSKHKQTASAHMGPNCQSYGYMPNVGLSYRVKERTFGCKVCGKVFKRSSTLSTHLLIHSDTRPYPCQYCGKRFHQKSDMKKHTFIHTGEKPYVCQVCGKAFSQSSNLITHSRQHSGNQPYHCPRCLYGFQRKLDLRQHQENHCT</sequence>
<evidence type="ECO:0000313" key="2">
    <source>
        <dbReference type="Proteomes" id="UP001157502"/>
    </source>
</evidence>
<dbReference type="Proteomes" id="UP001157502">
    <property type="component" value="Chromosome 14"/>
</dbReference>
<proteinExistence type="predicted"/>
<keyword evidence="2" id="KW-1185">Reference proteome</keyword>
<reference evidence="1" key="1">
    <citation type="submission" date="2021-05" db="EMBL/GenBank/DDBJ databases">
        <authorList>
            <person name="Pan Q."/>
            <person name="Jouanno E."/>
            <person name="Zahm M."/>
            <person name="Klopp C."/>
            <person name="Cabau C."/>
            <person name="Louis A."/>
            <person name="Berthelot C."/>
            <person name="Parey E."/>
            <person name="Roest Crollius H."/>
            <person name="Montfort J."/>
            <person name="Robinson-Rechavi M."/>
            <person name="Bouchez O."/>
            <person name="Lampietro C."/>
            <person name="Lopez Roques C."/>
            <person name="Donnadieu C."/>
            <person name="Postlethwait J."/>
            <person name="Bobe J."/>
            <person name="Dillon D."/>
            <person name="Chandos A."/>
            <person name="von Hippel F."/>
            <person name="Guiguen Y."/>
        </authorList>
    </citation>
    <scope>NUCLEOTIDE SEQUENCE</scope>
    <source>
        <strain evidence="1">YG-Jan2019</strain>
    </source>
</reference>
<comment type="caution">
    <text evidence="1">The sequence shown here is derived from an EMBL/GenBank/DDBJ whole genome shotgun (WGS) entry which is preliminary data.</text>
</comment>
<dbReference type="EMBL" id="CM055741">
    <property type="protein sequence ID" value="KAJ8001941.1"/>
    <property type="molecule type" value="Genomic_DNA"/>
</dbReference>
<protein>
    <submittedName>
        <fullName evidence="1">Uncharacterized protein</fullName>
    </submittedName>
</protein>
<evidence type="ECO:0000313" key="1">
    <source>
        <dbReference type="EMBL" id="KAJ8001941.1"/>
    </source>
</evidence>
<gene>
    <name evidence="1" type="ORF">DPEC_G00174640</name>
</gene>